<dbReference type="InParanoid" id="A0A482XT28"/>
<dbReference type="InterPro" id="IPR000760">
    <property type="entry name" value="Inositol_monophosphatase-like"/>
</dbReference>
<dbReference type="Gene3D" id="4.10.460.10">
    <property type="entry name" value="Inositol Polyphosphate 1-phosphatase, domain 1"/>
    <property type="match status" value="1"/>
</dbReference>
<evidence type="ECO:0008006" key="5">
    <source>
        <dbReference type="Google" id="ProtNLM"/>
    </source>
</evidence>
<evidence type="ECO:0000313" key="3">
    <source>
        <dbReference type="EMBL" id="RZF48824.1"/>
    </source>
</evidence>
<gene>
    <name evidence="3" type="ORF">LSTR_LSTR003204</name>
</gene>
<feature type="binding site" evidence="2">
    <location>
        <position position="334"/>
    </location>
    <ligand>
        <name>Mg(2+)</name>
        <dbReference type="ChEBI" id="CHEBI:18420"/>
        <label>1</label>
        <note>catalytic</note>
    </ligand>
</feature>
<comment type="caution">
    <text evidence="3">The sequence shown here is derived from an EMBL/GenBank/DDBJ whole genome shotgun (WGS) entry which is preliminary data.</text>
</comment>
<organism evidence="3 4">
    <name type="scientific">Laodelphax striatellus</name>
    <name type="common">Small brown planthopper</name>
    <name type="synonym">Delphax striatella</name>
    <dbReference type="NCBI Taxonomy" id="195883"/>
    <lineage>
        <taxon>Eukaryota</taxon>
        <taxon>Metazoa</taxon>
        <taxon>Ecdysozoa</taxon>
        <taxon>Arthropoda</taxon>
        <taxon>Hexapoda</taxon>
        <taxon>Insecta</taxon>
        <taxon>Pterygota</taxon>
        <taxon>Neoptera</taxon>
        <taxon>Paraneoptera</taxon>
        <taxon>Hemiptera</taxon>
        <taxon>Auchenorrhyncha</taxon>
        <taxon>Fulgoroidea</taxon>
        <taxon>Delphacidae</taxon>
        <taxon>Criomorphinae</taxon>
        <taxon>Laodelphax</taxon>
    </lineage>
</organism>
<dbReference type="EMBL" id="QKKF02000897">
    <property type="protein sequence ID" value="RZF48824.1"/>
    <property type="molecule type" value="Genomic_DNA"/>
</dbReference>
<dbReference type="Pfam" id="PF00459">
    <property type="entry name" value="Inositol_P"/>
    <property type="match status" value="1"/>
</dbReference>
<dbReference type="Proteomes" id="UP000291343">
    <property type="component" value="Unassembled WGS sequence"/>
</dbReference>
<dbReference type="PANTHER" id="PTHR43028:SF3">
    <property type="entry name" value="INOSITOL POLYPHOSPHATE 1-PHOSPHATASE"/>
    <property type="match status" value="1"/>
</dbReference>
<dbReference type="SUPFAM" id="SSF56655">
    <property type="entry name" value="Carbohydrate phosphatase"/>
    <property type="match status" value="1"/>
</dbReference>
<feature type="binding site" evidence="2">
    <location>
        <position position="197"/>
    </location>
    <ligand>
        <name>Mg(2+)</name>
        <dbReference type="ChEBI" id="CHEBI:18420"/>
        <label>1</label>
        <note>catalytic</note>
    </ligand>
</feature>
<dbReference type="AlphaFoldDB" id="A0A482XT28"/>
<evidence type="ECO:0000256" key="2">
    <source>
        <dbReference type="PIRSR" id="PIRSR600760-2"/>
    </source>
</evidence>
<feature type="binding site" evidence="2">
    <location>
        <position position="198"/>
    </location>
    <ligand>
        <name>Mg(2+)</name>
        <dbReference type="ChEBI" id="CHEBI:18420"/>
        <label>1</label>
        <note>catalytic</note>
    </ligand>
</feature>
<dbReference type="FunCoup" id="A0A482XT28">
    <property type="interactions" value="104"/>
</dbReference>
<name>A0A482XT28_LAOST</name>
<keyword evidence="4" id="KW-1185">Reference proteome</keyword>
<proteinExistence type="inferred from homology"/>
<dbReference type="STRING" id="195883.A0A482XT28"/>
<feature type="binding site" evidence="2">
    <location>
        <position position="195"/>
    </location>
    <ligand>
        <name>Mg(2+)</name>
        <dbReference type="ChEBI" id="CHEBI:18420"/>
        <label>1</label>
        <note>catalytic</note>
    </ligand>
</feature>
<accession>A0A482XT28</accession>
<dbReference type="InterPro" id="IPR044897">
    <property type="entry name" value="INPP1_dom_1"/>
</dbReference>
<dbReference type="InterPro" id="IPR050725">
    <property type="entry name" value="CysQ/Inositol_MonoPase"/>
</dbReference>
<dbReference type="OrthoDB" id="9977309at2759"/>
<dbReference type="GO" id="GO:0004441">
    <property type="term" value="F:inositol-1,4-bisphosphate 1-phosphatase activity"/>
    <property type="evidence" value="ECO:0007669"/>
    <property type="project" value="TreeGrafter"/>
</dbReference>
<dbReference type="Gene3D" id="3.30.540.10">
    <property type="entry name" value="Fructose-1,6-Bisphosphatase, subunit A, domain 1"/>
    <property type="match status" value="1"/>
</dbReference>
<evidence type="ECO:0000313" key="4">
    <source>
        <dbReference type="Proteomes" id="UP000291343"/>
    </source>
</evidence>
<comment type="cofactor">
    <cofactor evidence="2">
        <name>Mg(2+)</name>
        <dbReference type="ChEBI" id="CHEBI:18420"/>
    </cofactor>
</comment>
<dbReference type="GO" id="GO:0046872">
    <property type="term" value="F:metal ion binding"/>
    <property type="evidence" value="ECO:0007669"/>
    <property type="project" value="UniProtKB-KW"/>
</dbReference>
<dbReference type="Gene3D" id="3.40.190.80">
    <property type="match status" value="1"/>
</dbReference>
<keyword evidence="2" id="KW-0479">Metal-binding</keyword>
<sequence>MFDFFKFAHQSRTIVTESSGNNVVNCLEPPVCHLPYHFAQLSELLESIVLVSEKAARIARAIRRDSHLLSLLVEEKTGNKKNPRFNKDFKTITDVLVQEVVKYDLTRKFPALTGHIYGEETNEIGLITGEKVCLKIDSSKENTFNLLETLCDDLAAHLLADIVHEEVLLSELPGNPTLPEVSVDIPLEGIAIWIDPIDSTGEYINPRAEKDGDVFTAGLNCVTVLIGAFSRESGQPVIGVINQPFHTAPDGSEWIGDVIWGLKYADTSICSLQERTASKIVIISSSESDDIKRRLTDGGFKLIEAAGAGYKLLCVIQGHVSAYVISKSTTFFWDTCGCDAVLRSLGGGIVSYDKTISGNSENNFLAYSNISDPCNHGGLIAYTDEKILDEIVDALKK</sequence>
<protein>
    <recommendedName>
        <fullName evidence="5">Inositol polyphosphate 1-phosphatase</fullName>
    </recommendedName>
</protein>
<dbReference type="PANTHER" id="PTHR43028">
    <property type="entry name" value="3'(2'),5'-BISPHOSPHATE NUCLEOTIDASE 1"/>
    <property type="match status" value="1"/>
</dbReference>
<reference evidence="3 4" key="1">
    <citation type="journal article" date="2017" name="Gigascience">
        <title>Genome sequence of the small brown planthopper, Laodelphax striatellus.</title>
        <authorList>
            <person name="Zhu J."/>
            <person name="Jiang F."/>
            <person name="Wang X."/>
            <person name="Yang P."/>
            <person name="Bao Y."/>
            <person name="Zhao W."/>
            <person name="Wang W."/>
            <person name="Lu H."/>
            <person name="Wang Q."/>
            <person name="Cui N."/>
            <person name="Li J."/>
            <person name="Chen X."/>
            <person name="Luo L."/>
            <person name="Yu J."/>
            <person name="Kang L."/>
            <person name="Cui F."/>
        </authorList>
    </citation>
    <scope>NUCLEOTIDE SEQUENCE [LARGE SCALE GENOMIC DNA]</scope>
    <source>
        <strain evidence="3">Lst14</strain>
    </source>
</reference>
<feature type="binding site" evidence="2">
    <location>
        <position position="119"/>
    </location>
    <ligand>
        <name>Mg(2+)</name>
        <dbReference type="ChEBI" id="CHEBI:18420"/>
        <label>1</label>
        <note>catalytic</note>
    </ligand>
</feature>
<keyword evidence="2" id="KW-0460">Magnesium</keyword>
<comment type="similarity">
    <text evidence="1">Belongs to the inositol monophosphatase superfamily.</text>
</comment>
<dbReference type="SMR" id="A0A482XT28"/>
<evidence type="ECO:0000256" key="1">
    <source>
        <dbReference type="ARBA" id="ARBA00009759"/>
    </source>
</evidence>